<organism evidence="1 2">
    <name type="scientific">Pseudopedobacter saltans (strain ATCC 51119 / DSM 12145 / JCM 21818 / CCUG 39354 / LMG 10337 / NBRC 100064 / NCIMB 13643)</name>
    <name type="common">Pedobacter saltans</name>
    <dbReference type="NCBI Taxonomy" id="762903"/>
    <lineage>
        <taxon>Bacteria</taxon>
        <taxon>Pseudomonadati</taxon>
        <taxon>Bacteroidota</taxon>
        <taxon>Sphingobacteriia</taxon>
        <taxon>Sphingobacteriales</taxon>
        <taxon>Sphingobacteriaceae</taxon>
        <taxon>Pseudopedobacter</taxon>
    </lineage>
</organism>
<name>F0S9Q5_PSESL</name>
<keyword evidence="2" id="KW-1185">Reference proteome</keyword>
<dbReference type="AlphaFoldDB" id="F0S9Q5"/>
<dbReference type="Proteomes" id="UP000000310">
    <property type="component" value="Chromosome"/>
</dbReference>
<accession>F0S9Q5</accession>
<sequence>MTLETLFTQDKLFKADLRFRFVFIGPIDDLTIRHLMYHKRTEADFIVHIKNKYE</sequence>
<evidence type="ECO:0000313" key="2">
    <source>
        <dbReference type="Proteomes" id="UP000000310"/>
    </source>
</evidence>
<gene>
    <name evidence="1" type="ordered locus">Pedsa_0839</name>
</gene>
<evidence type="ECO:0000313" key="1">
    <source>
        <dbReference type="EMBL" id="ADY51411.1"/>
    </source>
</evidence>
<dbReference type="EMBL" id="CP002545">
    <property type="protein sequence ID" value="ADY51411.1"/>
    <property type="molecule type" value="Genomic_DNA"/>
</dbReference>
<reference evidence="2" key="2">
    <citation type="submission" date="2011-02" db="EMBL/GenBank/DDBJ databases">
        <title>The complete genome of Pedobacter saltans DSM 12145.</title>
        <authorList>
            <consortium name="US DOE Joint Genome Institute (JGI-PGF)"/>
            <person name="Lucas S."/>
            <person name="Copeland A."/>
            <person name="Lapidus A."/>
            <person name="Bruce D."/>
            <person name="Goodwin L."/>
            <person name="Pitluck S."/>
            <person name="Kyrpides N."/>
            <person name="Mavromatis K."/>
            <person name="Pagani I."/>
            <person name="Ivanova N."/>
            <person name="Ovchinnikova G."/>
            <person name="Lu M."/>
            <person name="Detter J.C."/>
            <person name="Han C."/>
            <person name="Land M."/>
            <person name="Hauser L."/>
            <person name="Markowitz V."/>
            <person name="Cheng J.-F."/>
            <person name="Hugenholtz P."/>
            <person name="Woyke T."/>
            <person name="Wu D."/>
            <person name="Tindall B."/>
            <person name="Pomrenke H.G."/>
            <person name="Brambilla E."/>
            <person name="Klenk H.-P."/>
            <person name="Eisen J.A."/>
        </authorList>
    </citation>
    <scope>NUCLEOTIDE SEQUENCE [LARGE SCALE GENOMIC DNA]</scope>
    <source>
        <strain evidence="2">ATCC 51119 / DSM 12145 / JCM 21818 / LMG 10337 / NBRC 100064 / NCIMB 13643</strain>
    </source>
</reference>
<proteinExistence type="predicted"/>
<reference evidence="1 2" key="1">
    <citation type="journal article" date="2011" name="Stand. Genomic Sci.">
        <title>Complete genome sequence of the gliding, heparinolytic Pedobacter saltans type strain (113).</title>
        <authorList>
            <person name="Liolios K."/>
            <person name="Sikorski J."/>
            <person name="Lu M."/>
            <person name="Nolan M."/>
            <person name="Lapidus A."/>
            <person name="Lucas S."/>
            <person name="Hammon N."/>
            <person name="Deshpande S."/>
            <person name="Cheng J.F."/>
            <person name="Tapia R."/>
            <person name="Han C."/>
            <person name="Goodwin L."/>
            <person name="Pitluck S."/>
            <person name="Huntemann M."/>
            <person name="Ivanova N."/>
            <person name="Pagani I."/>
            <person name="Mavromatis K."/>
            <person name="Ovchinikova G."/>
            <person name="Pati A."/>
            <person name="Chen A."/>
            <person name="Palaniappan K."/>
            <person name="Land M."/>
            <person name="Hauser L."/>
            <person name="Brambilla E.M."/>
            <person name="Kotsyurbenko O."/>
            <person name="Rohde M."/>
            <person name="Tindall B.J."/>
            <person name="Abt B."/>
            <person name="Goker M."/>
            <person name="Detter J.C."/>
            <person name="Woyke T."/>
            <person name="Bristow J."/>
            <person name="Eisen J.A."/>
            <person name="Markowitz V."/>
            <person name="Hugenholtz P."/>
            <person name="Klenk H.P."/>
            <person name="Kyrpides N.C."/>
        </authorList>
    </citation>
    <scope>NUCLEOTIDE SEQUENCE [LARGE SCALE GENOMIC DNA]</scope>
    <source>
        <strain evidence="2">ATCC 51119 / DSM 12145 / JCM 21818 / LMG 10337 / NBRC 100064 / NCIMB 13643</strain>
    </source>
</reference>
<dbReference type="KEGG" id="psn:Pedsa_0839"/>
<dbReference type="HOGENOM" id="CLU_3047095_0_0_10"/>
<protein>
    <submittedName>
        <fullName evidence="1">Uncharacterized protein</fullName>
    </submittedName>
</protein>